<feature type="chain" id="PRO_5038101164" evidence="1">
    <location>
        <begin position="28"/>
        <end position="402"/>
    </location>
</feature>
<name>A0A914WLU0_9BILA</name>
<evidence type="ECO:0000313" key="2">
    <source>
        <dbReference type="Proteomes" id="UP000887566"/>
    </source>
</evidence>
<accession>A0A914WLU0</accession>
<sequence>MTGYFPSTVSVLLLLFYSCMTIPTVSSKTLKRDLVRHQPSAGGVRGVLARVNTELEHDRTPNHGDIPLPVKFQHIYAEVAVQERLSPEPDEFFEGIDARTENVLLIGERLDADSLRNSFCGGLANKVRSIRDADDSLLSAIVFKPFERVKGTVTKATLSLPTSWIRRHQKMVLALYCIEGLQNMKLETIEIPLNNMERLGMFMETKIDNLADSSFDENRLAVVLDGEWNRDEIEGTAYLMMDTEYVELRHSITHKCNVSLSFEEQPCCLYPFELNRHSHGLRHLLNERLVIHRCRGKPEVAGEGDTTRVPIPSDQMKLLTKSGMSRRLMNPVQRTCTESKYNQTHLFVQMPNGERQLQAREFLCVSGYSGKYGQKCERVSALMVCQAGLRTIYLFHFNSNNI</sequence>
<evidence type="ECO:0000256" key="1">
    <source>
        <dbReference type="SAM" id="SignalP"/>
    </source>
</evidence>
<protein>
    <submittedName>
        <fullName evidence="3">Uncharacterized protein</fullName>
    </submittedName>
</protein>
<dbReference type="AlphaFoldDB" id="A0A914WLU0"/>
<proteinExistence type="predicted"/>
<keyword evidence="2" id="KW-1185">Reference proteome</keyword>
<evidence type="ECO:0000313" key="3">
    <source>
        <dbReference type="WBParaSite" id="PSAMB.scaffold4521size14349.g24522.t1"/>
    </source>
</evidence>
<organism evidence="2 3">
    <name type="scientific">Plectus sambesii</name>
    <dbReference type="NCBI Taxonomy" id="2011161"/>
    <lineage>
        <taxon>Eukaryota</taxon>
        <taxon>Metazoa</taxon>
        <taxon>Ecdysozoa</taxon>
        <taxon>Nematoda</taxon>
        <taxon>Chromadorea</taxon>
        <taxon>Plectida</taxon>
        <taxon>Plectina</taxon>
        <taxon>Plectoidea</taxon>
        <taxon>Plectidae</taxon>
        <taxon>Plectus</taxon>
    </lineage>
</organism>
<feature type="signal peptide" evidence="1">
    <location>
        <begin position="1"/>
        <end position="27"/>
    </location>
</feature>
<keyword evidence="1" id="KW-0732">Signal</keyword>
<dbReference type="WBParaSite" id="PSAMB.scaffold4521size14349.g24522.t1">
    <property type="protein sequence ID" value="PSAMB.scaffold4521size14349.g24522.t1"/>
    <property type="gene ID" value="PSAMB.scaffold4521size14349.g24522"/>
</dbReference>
<dbReference type="Proteomes" id="UP000887566">
    <property type="component" value="Unplaced"/>
</dbReference>
<reference evidence="3" key="1">
    <citation type="submission" date="2022-11" db="UniProtKB">
        <authorList>
            <consortium name="WormBaseParasite"/>
        </authorList>
    </citation>
    <scope>IDENTIFICATION</scope>
</reference>